<evidence type="ECO:0000256" key="1">
    <source>
        <dbReference type="ARBA" id="ARBA00023015"/>
    </source>
</evidence>
<dbReference type="SUPFAM" id="SSF46689">
    <property type="entry name" value="Homeodomain-like"/>
    <property type="match status" value="1"/>
</dbReference>
<proteinExistence type="predicted"/>
<dbReference type="EMBL" id="FUZP01000001">
    <property type="protein sequence ID" value="SKC51331.1"/>
    <property type="molecule type" value="Genomic_DNA"/>
</dbReference>
<dbReference type="Pfam" id="PF00440">
    <property type="entry name" value="TetR_N"/>
    <property type="match status" value="1"/>
</dbReference>
<evidence type="ECO:0000313" key="7">
    <source>
        <dbReference type="Proteomes" id="UP000190857"/>
    </source>
</evidence>
<dbReference type="PROSITE" id="PS50977">
    <property type="entry name" value="HTH_TETR_2"/>
    <property type="match status" value="1"/>
</dbReference>
<dbReference type="OrthoDB" id="9816320at2"/>
<dbReference type="Proteomes" id="UP000190857">
    <property type="component" value="Unassembled WGS sequence"/>
</dbReference>
<accession>A0A1T5JIM6</accession>
<evidence type="ECO:0000259" key="5">
    <source>
        <dbReference type="PROSITE" id="PS50977"/>
    </source>
</evidence>
<protein>
    <submittedName>
        <fullName evidence="6">Transcriptional regulator, TetR family</fullName>
    </submittedName>
</protein>
<reference evidence="6 7" key="1">
    <citation type="submission" date="2017-02" db="EMBL/GenBank/DDBJ databases">
        <authorList>
            <person name="Peterson S.W."/>
        </authorList>
    </citation>
    <scope>NUCLEOTIDE SEQUENCE [LARGE SCALE GENOMIC DNA]</scope>
    <source>
        <strain evidence="6 7">VKM Ac-2059</strain>
    </source>
</reference>
<dbReference type="InterPro" id="IPR001647">
    <property type="entry name" value="HTH_TetR"/>
</dbReference>
<keyword evidence="1" id="KW-0805">Transcription regulation</keyword>
<evidence type="ECO:0000256" key="3">
    <source>
        <dbReference type="ARBA" id="ARBA00023163"/>
    </source>
</evidence>
<evidence type="ECO:0000313" key="6">
    <source>
        <dbReference type="EMBL" id="SKC51331.1"/>
    </source>
</evidence>
<feature type="DNA-binding region" description="H-T-H motif" evidence="4">
    <location>
        <begin position="53"/>
        <end position="72"/>
    </location>
</feature>
<evidence type="ECO:0000256" key="2">
    <source>
        <dbReference type="ARBA" id="ARBA00023125"/>
    </source>
</evidence>
<name>A0A1T5JIM6_9MICO</name>
<sequence length="219" mass="24810">MFTEPLNHYLRTEVKSINDLRISPRQERSRRTLDVILDTTAAVVAADGFTAVTTADIAERAGIAIGTFYRFYPDREALLAALRNRTYTTYLELLISAFERKTPRTWKQAVTTMIEVNIECYRTIPAFAIVHLSLLAADSDERQAHLRRASLYLDAIVESLAEFGLPSSKAWRTRLEVALEQASALTSLAFLRDPDGDRRILAEARRLPIDYLQEFASTL</sequence>
<feature type="domain" description="HTH tetR-type" evidence="5">
    <location>
        <begin position="30"/>
        <end position="90"/>
    </location>
</feature>
<keyword evidence="2 4" id="KW-0238">DNA-binding</keyword>
<dbReference type="AlphaFoldDB" id="A0A1T5JIM6"/>
<keyword evidence="3" id="KW-0804">Transcription</keyword>
<dbReference type="InterPro" id="IPR009057">
    <property type="entry name" value="Homeodomain-like_sf"/>
</dbReference>
<dbReference type="RefSeq" id="WP_079727588.1">
    <property type="nucleotide sequence ID" value="NZ_FUZP01000001.1"/>
</dbReference>
<dbReference type="GO" id="GO:0000976">
    <property type="term" value="F:transcription cis-regulatory region binding"/>
    <property type="evidence" value="ECO:0007669"/>
    <property type="project" value="TreeGrafter"/>
</dbReference>
<dbReference type="PRINTS" id="PR00455">
    <property type="entry name" value="HTHTETR"/>
</dbReference>
<dbReference type="PANTHER" id="PTHR30055">
    <property type="entry name" value="HTH-TYPE TRANSCRIPTIONAL REGULATOR RUTR"/>
    <property type="match status" value="1"/>
</dbReference>
<dbReference type="Pfam" id="PF17928">
    <property type="entry name" value="TetR_C_22"/>
    <property type="match status" value="1"/>
</dbReference>
<organism evidence="6 7">
    <name type="scientific">Okibacterium fritillariae</name>
    <dbReference type="NCBI Taxonomy" id="123320"/>
    <lineage>
        <taxon>Bacteria</taxon>
        <taxon>Bacillati</taxon>
        <taxon>Actinomycetota</taxon>
        <taxon>Actinomycetes</taxon>
        <taxon>Micrococcales</taxon>
        <taxon>Microbacteriaceae</taxon>
        <taxon>Okibacterium</taxon>
    </lineage>
</organism>
<keyword evidence="7" id="KW-1185">Reference proteome</keyword>
<dbReference type="GO" id="GO:0003700">
    <property type="term" value="F:DNA-binding transcription factor activity"/>
    <property type="evidence" value="ECO:0007669"/>
    <property type="project" value="TreeGrafter"/>
</dbReference>
<dbReference type="InterPro" id="IPR041674">
    <property type="entry name" value="TetR_C_22"/>
</dbReference>
<dbReference type="STRING" id="123320.SAMN06309945_1590"/>
<dbReference type="PANTHER" id="PTHR30055:SF234">
    <property type="entry name" value="HTH-TYPE TRANSCRIPTIONAL REGULATOR BETI"/>
    <property type="match status" value="1"/>
</dbReference>
<dbReference type="InterPro" id="IPR050109">
    <property type="entry name" value="HTH-type_TetR-like_transc_reg"/>
</dbReference>
<dbReference type="Gene3D" id="1.10.357.10">
    <property type="entry name" value="Tetracycline Repressor, domain 2"/>
    <property type="match status" value="1"/>
</dbReference>
<gene>
    <name evidence="6" type="ORF">SAMN06309945_1590</name>
</gene>
<evidence type="ECO:0000256" key="4">
    <source>
        <dbReference type="PROSITE-ProRule" id="PRU00335"/>
    </source>
</evidence>